<feature type="region of interest" description="Disordered" evidence="1">
    <location>
        <begin position="1406"/>
        <end position="1427"/>
    </location>
</feature>
<feature type="compositionally biased region" description="Polar residues" evidence="1">
    <location>
        <begin position="671"/>
        <end position="681"/>
    </location>
</feature>
<feature type="region of interest" description="Disordered" evidence="1">
    <location>
        <begin position="172"/>
        <end position="199"/>
    </location>
</feature>
<name>A0ABQ6N7H3_9STRA</name>
<dbReference type="InterPro" id="IPR011990">
    <property type="entry name" value="TPR-like_helical_dom_sf"/>
</dbReference>
<feature type="compositionally biased region" description="Acidic residues" evidence="1">
    <location>
        <begin position="538"/>
        <end position="551"/>
    </location>
</feature>
<feature type="region of interest" description="Disordered" evidence="1">
    <location>
        <begin position="532"/>
        <end position="572"/>
    </location>
</feature>
<evidence type="ECO:0000313" key="3">
    <source>
        <dbReference type="Proteomes" id="UP001165060"/>
    </source>
</evidence>
<dbReference type="EMBL" id="BRYB01002246">
    <property type="protein sequence ID" value="GMI41854.1"/>
    <property type="molecule type" value="Genomic_DNA"/>
</dbReference>
<dbReference type="Proteomes" id="UP001165060">
    <property type="component" value="Unassembled WGS sequence"/>
</dbReference>
<comment type="caution">
    <text evidence="2">The sequence shown here is derived from an EMBL/GenBank/DDBJ whole genome shotgun (WGS) entry which is preliminary data.</text>
</comment>
<accession>A0ABQ6N7H3</accession>
<dbReference type="PANTHER" id="PTHR10098">
    <property type="entry name" value="RAPSYN-RELATED"/>
    <property type="match status" value="1"/>
</dbReference>
<dbReference type="SMART" id="SM00028">
    <property type="entry name" value="TPR"/>
    <property type="match status" value="4"/>
</dbReference>
<feature type="compositionally biased region" description="Basic residues" evidence="1">
    <location>
        <begin position="53"/>
        <end position="68"/>
    </location>
</feature>
<protein>
    <submittedName>
        <fullName evidence="2">Uncharacterized protein</fullName>
    </submittedName>
</protein>
<organism evidence="2 3">
    <name type="scientific">Tetraparma gracilis</name>
    <dbReference type="NCBI Taxonomy" id="2962635"/>
    <lineage>
        <taxon>Eukaryota</taxon>
        <taxon>Sar</taxon>
        <taxon>Stramenopiles</taxon>
        <taxon>Ochrophyta</taxon>
        <taxon>Bolidophyceae</taxon>
        <taxon>Parmales</taxon>
        <taxon>Triparmaceae</taxon>
        <taxon>Tetraparma</taxon>
    </lineage>
</organism>
<feature type="region of interest" description="Disordered" evidence="1">
    <location>
        <begin position="654"/>
        <end position="701"/>
    </location>
</feature>
<feature type="region of interest" description="Disordered" evidence="1">
    <location>
        <begin position="1"/>
        <end position="77"/>
    </location>
</feature>
<dbReference type="Gene3D" id="1.25.40.10">
    <property type="entry name" value="Tetratricopeptide repeat domain"/>
    <property type="match status" value="3"/>
</dbReference>
<dbReference type="InterPro" id="IPR019734">
    <property type="entry name" value="TPR_rpt"/>
</dbReference>
<proteinExistence type="predicted"/>
<feature type="compositionally biased region" description="Low complexity" evidence="1">
    <location>
        <begin position="555"/>
        <end position="572"/>
    </location>
</feature>
<feature type="compositionally biased region" description="Basic and acidic residues" evidence="1">
    <location>
        <begin position="659"/>
        <end position="668"/>
    </location>
</feature>
<sequence>MAQPEPSHHHGHHGHSHHHSHHHSNHHSHHHSDADTSSSSPPPRAPRHSVSQHNRRTSKAAHSHHHQTTKTQVSSLSHVAEKLRQVYLKMVSRAPTPPPTQAPLAPPDHAAAMIEADKRKLLADSETLGNPLSALVHNPTILRSMLHSAGENPLPGEFQLFVALLKKASNAHGAKSNASPRQHRLSMKGAEGEAAEAPPPVKPVGLQLADDFINCYLTAASLSRRSQTVELNYKQFVLVLCTVAHFTAKRDTKTLAMAMAGLVASMQAAQAADEGGQTFADIDTPGTPNPEHEDTHESYAACLKKVFHVYTKKWAKPSTPSSSSARTGSLASRQVLSIDAFRIFLQDTNLYPSISEQDLDEVIVNQLQISAEETIDWDDFLAANEVLIKENFGARVKNKGKTTITVGAAVAGELIGMQLAGDKEARKGWTIQSKMEEYTRCRVRLQALFEVYGMPSRLTAFQTEAIRVKSSFTPQAHKPVRPSQQIDFWSGETIQTVEDTESMIFSVVSNASNKIGVRNNVLALIMDTSMVPAKADKEEEDEEKKELEADEQQQQKEQQLKEQQQSQTQTQIQKQKEKEKLLLEQEKSVAEIGWENSNLGKSILDLAFLDDTLDAEGKVTSPIVEADRLSPASHMSTKVAADVALATTTKHKASISPVPKDKDDDGFYERSFSNSNLTQMHPQAPHPPAGTGRGGKWKRSNKQRKVFKKSFGLSRGITPFQPRMTTNNRERLKYQKVLNETCSLINAHTARLRTANLASRARDFGTDGATSDGTWNGQMTFMTENPAATHSHPSYRLFEEGIRISRSRPEHAIGLWEKALLFAQSLPHTTGCELKLKIYEAIVSLMLQLKKFEEAADLMEAHLDLIRESSTDRTVEVKVLNQLGKTHFIMGNYDECETCHALQQTLAHQIFDHNGEMTAYYGQGVAQFSQGHLDDAKEMFKNYLDCAEEFSEDREIAVACGKLGLVNSELGKYSDAFMYFKRQISKIRDILSVSPADKAIICSLCLAFGNLANVYRKWGKLPLCFNGLNKMLKISKDLGNEKFEANARYSLSGVVLHMRTGVDLRAYPKLVYCGGGGEKMIEDYAAKMSEWQGHLKIIELYKGGGGGGEGVEEGLNEIFAQVLGHLDFCLASKASSSETLWSCLCDYGSVMYLMGRPEEGQGFYRKSMELLEEVEAAQEEGEEEGGGGGEGGREEVLEKIGAKKLEVCLFEGMYRVLYGDWRGGLEKLGSVVDLGKSGDVLDSLAAAKSMMGWCLVKLGRGEDAEGVFESAGKCFDILRDTVGKCFVQLSLGDMWEQRGGGAEEEKAQWAMEMYGLCFALGNKQDLVEVQIAALEKLSDVHMKQGDLEIATDLSKRAFSLRRILPDGDRLGMGEAEAKLAEKATVTIENSIVWMDGDEVQGVLAGEEGGGEEGGGEEAGLGGVFADA</sequence>
<feature type="compositionally biased region" description="Gly residues" evidence="1">
    <location>
        <begin position="1416"/>
        <end position="1427"/>
    </location>
</feature>
<feature type="compositionally biased region" description="Basic residues" evidence="1">
    <location>
        <begin position="9"/>
        <end position="30"/>
    </location>
</feature>
<gene>
    <name evidence="2" type="ORF">TeGR_g14280</name>
</gene>
<evidence type="ECO:0000256" key="1">
    <source>
        <dbReference type="SAM" id="MobiDB-lite"/>
    </source>
</evidence>
<dbReference type="SUPFAM" id="SSF48452">
    <property type="entry name" value="TPR-like"/>
    <property type="match status" value="1"/>
</dbReference>
<reference evidence="2 3" key="1">
    <citation type="journal article" date="2023" name="Commun. Biol.">
        <title>Genome analysis of Parmales, the sister group of diatoms, reveals the evolutionary specialization of diatoms from phago-mixotrophs to photoautotrophs.</title>
        <authorList>
            <person name="Ban H."/>
            <person name="Sato S."/>
            <person name="Yoshikawa S."/>
            <person name="Yamada K."/>
            <person name="Nakamura Y."/>
            <person name="Ichinomiya M."/>
            <person name="Sato N."/>
            <person name="Blanc-Mathieu R."/>
            <person name="Endo H."/>
            <person name="Kuwata A."/>
            <person name="Ogata H."/>
        </authorList>
    </citation>
    <scope>NUCLEOTIDE SEQUENCE [LARGE SCALE GENOMIC DNA]</scope>
</reference>
<evidence type="ECO:0000313" key="2">
    <source>
        <dbReference type="EMBL" id="GMI41854.1"/>
    </source>
</evidence>
<dbReference type="PANTHER" id="PTHR10098:SF108">
    <property type="entry name" value="TETRATRICOPEPTIDE REPEAT PROTEIN 28"/>
    <property type="match status" value="1"/>
</dbReference>
<keyword evidence="3" id="KW-1185">Reference proteome</keyword>
<dbReference type="Pfam" id="PF13424">
    <property type="entry name" value="TPR_12"/>
    <property type="match status" value="1"/>
</dbReference>